<feature type="transmembrane region" description="Helical" evidence="9">
    <location>
        <begin position="91"/>
        <end position="117"/>
    </location>
</feature>
<dbReference type="AlphaFoldDB" id="X1CIK6"/>
<dbReference type="Gene3D" id="1.20.1530.20">
    <property type="match status" value="1"/>
</dbReference>
<evidence type="ECO:0000256" key="6">
    <source>
        <dbReference type="ARBA" id="ARBA00022989"/>
    </source>
</evidence>
<reference evidence="11" key="1">
    <citation type="journal article" date="2014" name="Front. Microbiol.">
        <title>High frequency of phylogenetically diverse reductive dehalogenase-homologous genes in deep subseafloor sedimentary metagenomes.</title>
        <authorList>
            <person name="Kawai M."/>
            <person name="Futagami T."/>
            <person name="Toyoda A."/>
            <person name="Takaki Y."/>
            <person name="Nishi S."/>
            <person name="Hori S."/>
            <person name="Arai W."/>
            <person name="Tsubouchi T."/>
            <person name="Morono Y."/>
            <person name="Uchiyama I."/>
            <person name="Ito T."/>
            <person name="Fujiyama A."/>
            <person name="Inagaki F."/>
            <person name="Takami H."/>
        </authorList>
    </citation>
    <scope>NUCLEOTIDE SEQUENCE</scope>
    <source>
        <strain evidence="11">Expedition CK06-06</strain>
    </source>
</reference>
<evidence type="ECO:0000256" key="9">
    <source>
        <dbReference type="SAM" id="Phobius"/>
    </source>
</evidence>
<dbReference type="GO" id="GO:1902600">
    <property type="term" value="P:proton transmembrane transport"/>
    <property type="evidence" value="ECO:0007669"/>
    <property type="project" value="InterPro"/>
</dbReference>
<gene>
    <name evidence="11" type="ORF">S01H4_41032</name>
</gene>
<evidence type="ECO:0000256" key="1">
    <source>
        <dbReference type="ARBA" id="ARBA00004651"/>
    </source>
</evidence>
<feature type="domain" description="Cation/H+ exchanger transmembrane" evidence="10">
    <location>
        <begin position="22"/>
        <end position="154"/>
    </location>
</feature>
<proteinExistence type="predicted"/>
<accession>X1CIK6</accession>
<comment type="subcellular location">
    <subcellularLocation>
        <location evidence="1">Cell membrane</location>
        <topology evidence="1">Multi-pass membrane protein</topology>
    </subcellularLocation>
</comment>
<evidence type="ECO:0000256" key="4">
    <source>
        <dbReference type="ARBA" id="ARBA00022475"/>
    </source>
</evidence>
<evidence type="ECO:0000313" key="11">
    <source>
        <dbReference type="EMBL" id="GAG96068.1"/>
    </source>
</evidence>
<dbReference type="GO" id="GO:0015297">
    <property type="term" value="F:antiporter activity"/>
    <property type="evidence" value="ECO:0007669"/>
    <property type="project" value="UniProtKB-KW"/>
</dbReference>
<organism evidence="11">
    <name type="scientific">marine sediment metagenome</name>
    <dbReference type="NCBI Taxonomy" id="412755"/>
    <lineage>
        <taxon>unclassified sequences</taxon>
        <taxon>metagenomes</taxon>
        <taxon>ecological metagenomes</taxon>
    </lineage>
</organism>
<keyword evidence="3" id="KW-0050">Antiport</keyword>
<keyword evidence="6 9" id="KW-1133">Transmembrane helix</keyword>
<dbReference type="InterPro" id="IPR006153">
    <property type="entry name" value="Cation/H_exchanger_TM"/>
</dbReference>
<evidence type="ECO:0000256" key="2">
    <source>
        <dbReference type="ARBA" id="ARBA00022448"/>
    </source>
</evidence>
<name>X1CIK6_9ZZZZ</name>
<keyword evidence="7" id="KW-0406">Ion transport</keyword>
<sequence length="156" mass="16480">MYENLAILAAFVFLYSIFCGGLERTPFNGAIVFIAFGLVLGPLGLGFLNLEVDKGLLGTLAELTLALVLYTDAANANLSELKNSFRIPQRMLLIGLPLTILFGFGAGVILFSGLTLLEIAVLATMLAPTDAALGKAVVTNKTVPSNMRESLNVESG</sequence>
<keyword evidence="5 9" id="KW-0812">Transmembrane</keyword>
<evidence type="ECO:0000259" key="10">
    <source>
        <dbReference type="Pfam" id="PF00999"/>
    </source>
</evidence>
<feature type="transmembrane region" description="Helical" evidence="9">
    <location>
        <begin position="55"/>
        <end position="71"/>
    </location>
</feature>
<evidence type="ECO:0000256" key="8">
    <source>
        <dbReference type="ARBA" id="ARBA00023136"/>
    </source>
</evidence>
<dbReference type="GO" id="GO:0005886">
    <property type="term" value="C:plasma membrane"/>
    <property type="evidence" value="ECO:0007669"/>
    <property type="project" value="UniProtKB-SubCell"/>
</dbReference>
<evidence type="ECO:0000256" key="3">
    <source>
        <dbReference type="ARBA" id="ARBA00022449"/>
    </source>
</evidence>
<comment type="caution">
    <text evidence="11">The sequence shown here is derived from an EMBL/GenBank/DDBJ whole genome shotgun (WGS) entry which is preliminary data.</text>
</comment>
<evidence type="ECO:0000256" key="5">
    <source>
        <dbReference type="ARBA" id="ARBA00022692"/>
    </source>
</evidence>
<feature type="non-terminal residue" evidence="11">
    <location>
        <position position="156"/>
    </location>
</feature>
<feature type="transmembrane region" description="Helical" evidence="9">
    <location>
        <begin position="29"/>
        <end position="48"/>
    </location>
</feature>
<dbReference type="Pfam" id="PF00999">
    <property type="entry name" value="Na_H_Exchanger"/>
    <property type="match status" value="1"/>
</dbReference>
<evidence type="ECO:0000256" key="7">
    <source>
        <dbReference type="ARBA" id="ARBA00023065"/>
    </source>
</evidence>
<dbReference type="InterPro" id="IPR038770">
    <property type="entry name" value="Na+/solute_symporter_sf"/>
</dbReference>
<protein>
    <recommendedName>
        <fullName evidence="10">Cation/H+ exchanger transmembrane domain-containing protein</fullName>
    </recommendedName>
</protein>
<keyword evidence="2" id="KW-0813">Transport</keyword>
<dbReference type="PANTHER" id="PTHR32507:SF8">
    <property type="entry name" value="CNH1P"/>
    <property type="match status" value="1"/>
</dbReference>
<dbReference type="EMBL" id="BART01022414">
    <property type="protein sequence ID" value="GAG96068.1"/>
    <property type="molecule type" value="Genomic_DNA"/>
</dbReference>
<keyword evidence="8 9" id="KW-0472">Membrane</keyword>
<keyword evidence="4" id="KW-1003">Cell membrane</keyword>
<dbReference type="PANTHER" id="PTHR32507">
    <property type="entry name" value="NA(+)/H(+) ANTIPORTER 1"/>
    <property type="match status" value="1"/>
</dbReference>